<organism evidence="4 5">
    <name type="scientific">Ligilactobacillus agilis DSM 20509</name>
    <dbReference type="NCBI Taxonomy" id="1423718"/>
    <lineage>
        <taxon>Bacteria</taxon>
        <taxon>Bacillati</taxon>
        <taxon>Bacillota</taxon>
        <taxon>Bacilli</taxon>
        <taxon>Lactobacillales</taxon>
        <taxon>Lactobacillaceae</taxon>
        <taxon>Ligilactobacillus</taxon>
    </lineage>
</organism>
<dbReference type="InterPro" id="IPR029479">
    <property type="entry name" value="Nitroreductase"/>
</dbReference>
<dbReference type="Gene3D" id="3.40.109.10">
    <property type="entry name" value="NADH Oxidase"/>
    <property type="match status" value="1"/>
</dbReference>
<dbReference type="Pfam" id="PF00881">
    <property type="entry name" value="Nitroreductase"/>
    <property type="match status" value="1"/>
</dbReference>
<keyword evidence="2" id="KW-0560">Oxidoreductase</keyword>
<dbReference type="Proteomes" id="UP000051008">
    <property type="component" value="Unassembled WGS sequence"/>
</dbReference>
<comment type="caution">
    <text evidence="4">The sequence shown here is derived from an EMBL/GenBank/DDBJ whole genome shotgun (WGS) entry which is preliminary data.</text>
</comment>
<evidence type="ECO:0000313" key="5">
    <source>
        <dbReference type="Proteomes" id="UP000051008"/>
    </source>
</evidence>
<dbReference type="PANTHER" id="PTHR43673">
    <property type="entry name" value="NAD(P)H NITROREDUCTASE YDGI-RELATED"/>
    <property type="match status" value="1"/>
</dbReference>
<comment type="similarity">
    <text evidence="1">Belongs to the nitroreductase family.</text>
</comment>
<name>A0A0R2AG99_9LACO</name>
<dbReference type="GO" id="GO:0016491">
    <property type="term" value="F:oxidoreductase activity"/>
    <property type="evidence" value="ECO:0007669"/>
    <property type="project" value="UniProtKB-KW"/>
</dbReference>
<dbReference type="CDD" id="cd02137">
    <property type="entry name" value="MhqN-like"/>
    <property type="match status" value="1"/>
</dbReference>
<dbReference type="AlphaFoldDB" id="A0A0R2AG99"/>
<reference evidence="4 5" key="1">
    <citation type="journal article" date="2015" name="Genome Announc.">
        <title>Expanding the biotechnology potential of lactobacilli through comparative genomics of 213 strains and associated genera.</title>
        <authorList>
            <person name="Sun Z."/>
            <person name="Harris H.M."/>
            <person name="McCann A."/>
            <person name="Guo C."/>
            <person name="Argimon S."/>
            <person name="Zhang W."/>
            <person name="Yang X."/>
            <person name="Jeffery I.B."/>
            <person name="Cooney J.C."/>
            <person name="Kagawa T.F."/>
            <person name="Liu W."/>
            <person name="Song Y."/>
            <person name="Salvetti E."/>
            <person name="Wrobel A."/>
            <person name="Rasinkangas P."/>
            <person name="Parkhill J."/>
            <person name="Rea M.C."/>
            <person name="O'Sullivan O."/>
            <person name="Ritari J."/>
            <person name="Douillard F.P."/>
            <person name="Paul Ross R."/>
            <person name="Yang R."/>
            <person name="Briner A.E."/>
            <person name="Felis G.E."/>
            <person name="de Vos W.M."/>
            <person name="Barrangou R."/>
            <person name="Klaenhammer T.R."/>
            <person name="Caufield P.W."/>
            <person name="Cui Y."/>
            <person name="Zhang H."/>
            <person name="O'Toole P.W."/>
        </authorList>
    </citation>
    <scope>NUCLEOTIDE SEQUENCE [LARGE SCALE GENOMIC DNA]</scope>
    <source>
        <strain evidence="4 5">DSM 20509</strain>
    </source>
</reference>
<dbReference type="PATRIC" id="fig|1423718.3.peg.719"/>
<dbReference type="SUPFAM" id="SSF55469">
    <property type="entry name" value="FMN-dependent nitroreductase-like"/>
    <property type="match status" value="1"/>
</dbReference>
<feature type="domain" description="Nitroreductase" evidence="3">
    <location>
        <begin position="24"/>
        <end position="201"/>
    </location>
</feature>
<gene>
    <name evidence="4" type="ORF">FC14_GL000689</name>
</gene>
<dbReference type="PANTHER" id="PTHR43673:SF10">
    <property type="entry name" value="NADH DEHYDROGENASE_NAD(P)H NITROREDUCTASE XCC3605-RELATED"/>
    <property type="match status" value="1"/>
</dbReference>
<evidence type="ECO:0000256" key="2">
    <source>
        <dbReference type="ARBA" id="ARBA00023002"/>
    </source>
</evidence>
<accession>A0A0R2AG99</accession>
<dbReference type="EMBL" id="AYYP01000008">
    <property type="protein sequence ID" value="KRM66087.1"/>
    <property type="molecule type" value="Genomic_DNA"/>
</dbReference>
<evidence type="ECO:0000259" key="3">
    <source>
        <dbReference type="Pfam" id="PF00881"/>
    </source>
</evidence>
<sequence length="224" mass="25045">MLIIEQGVSEMAVVNNDFRDVMLNRHSVRKFDEQVKIERSELTEMIAEAITAPSACNLQAWRFVVVDSPAGKDKLRSFFMRFNLPQLETASAVVMIFGDTLAFESYRDLWNKAYENGQITAAKRDEVLKTFLPLYESAPKSMLINDSMVDCSLAAMQLMLAARAHGYESNPIAGYDAKKAAPAFDLDPERYVPVMAIAIGKPVDEGVDKVTSSRYPVKDVMDFA</sequence>
<evidence type="ECO:0000256" key="1">
    <source>
        <dbReference type="ARBA" id="ARBA00007118"/>
    </source>
</evidence>
<dbReference type="InterPro" id="IPR000415">
    <property type="entry name" value="Nitroreductase-like"/>
</dbReference>
<keyword evidence="5" id="KW-1185">Reference proteome</keyword>
<evidence type="ECO:0000313" key="4">
    <source>
        <dbReference type="EMBL" id="KRM66087.1"/>
    </source>
</evidence>
<protein>
    <submittedName>
        <fullName evidence="4">NAD(P)H-dependent quinone reductase</fullName>
    </submittedName>
</protein>
<proteinExistence type="inferred from homology"/>